<name>A0ABP8IQC2_9BACT</name>
<feature type="transmembrane region" description="Helical" evidence="1">
    <location>
        <begin position="50"/>
        <end position="71"/>
    </location>
</feature>
<dbReference type="RefSeq" id="WP_345237685.1">
    <property type="nucleotide sequence ID" value="NZ_BAABGZ010000076.1"/>
</dbReference>
<keyword evidence="1" id="KW-0472">Membrane</keyword>
<keyword evidence="3" id="KW-1185">Reference proteome</keyword>
<reference evidence="3" key="1">
    <citation type="journal article" date="2019" name="Int. J. Syst. Evol. Microbiol.">
        <title>The Global Catalogue of Microorganisms (GCM) 10K type strain sequencing project: providing services to taxonomists for standard genome sequencing and annotation.</title>
        <authorList>
            <consortium name="The Broad Institute Genomics Platform"/>
            <consortium name="The Broad Institute Genome Sequencing Center for Infectious Disease"/>
            <person name="Wu L."/>
            <person name="Ma J."/>
        </authorList>
    </citation>
    <scope>NUCLEOTIDE SEQUENCE [LARGE SCALE GENOMIC DNA]</scope>
    <source>
        <strain evidence="3">JCM 17923</strain>
    </source>
</reference>
<sequence>MAVKAYHPAWARNAAVRKAASRWQKQGFITPGQHAAIEQAHPLDYYRPPLFLRIGLFLFTCLGALAGAVFVGLATRFNLPAICLLCGIGAIVLLEIITSNPPRHYGSGFDTALLYCALLAVGVFLAYLYEQAWANAYSIDFDSPAISALLLPLLAVFGAATIRYADRLVAACTYLLYLATIANGLLQSSLGQALLPFGIMLASGGAYLLFRRLSRRDYAYYYQKPLTLVKALALISFYLGGNYFVVREGSAALRSLPESTQISFAPLFYLFTVAIPFIYISLSLRRHNRQMLWIGLFVVGFSIYTYRHYRSLLPPEYAATLAGLALIGFAIWALRYLHTPRYGLTAAPDDEQAPLINLEALIVAETATVPTPEPAGFDFGGGSSGGGGATGRF</sequence>
<feature type="transmembrane region" description="Helical" evidence="1">
    <location>
        <begin position="291"/>
        <end position="309"/>
    </location>
</feature>
<dbReference type="Proteomes" id="UP001501153">
    <property type="component" value="Unassembled WGS sequence"/>
</dbReference>
<proteinExistence type="predicted"/>
<keyword evidence="1" id="KW-0812">Transmembrane</keyword>
<organism evidence="2 3">
    <name type="scientific">Hymenobacter saemangeumensis</name>
    <dbReference type="NCBI Taxonomy" id="1084522"/>
    <lineage>
        <taxon>Bacteria</taxon>
        <taxon>Pseudomonadati</taxon>
        <taxon>Bacteroidota</taxon>
        <taxon>Cytophagia</taxon>
        <taxon>Cytophagales</taxon>
        <taxon>Hymenobacteraceae</taxon>
        <taxon>Hymenobacter</taxon>
    </lineage>
</organism>
<evidence type="ECO:0000313" key="3">
    <source>
        <dbReference type="Proteomes" id="UP001501153"/>
    </source>
</evidence>
<feature type="transmembrane region" description="Helical" evidence="1">
    <location>
        <begin position="141"/>
        <end position="161"/>
    </location>
</feature>
<feature type="transmembrane region" description="Helical" evidence="1">
    <location>
        <begin position="168"/>
        <end position="186"/>
    </location>
</feature>
<feature type="transmembrane region" description="Helical" evidence="1">
    <location>
        <begin position="226"/>
        <end position="246"/>
    </location>
</feature>
<evidence type="ECO:0000256" key="1">
    <source>
        <dbReference type="SAM" id="Phobius"/>
    </source>
</evidence>
<keyword evidence="1" id="KW-1133">Transmembrane helix</keyword>
<comment type="caution">
    <text evidence="2">The sequence shown here is derived from an EMBL/GenBank/DDBJ whole genome shotgun (WGS) entry which is preliminary data.</text>
</comment>
<feature type="transmembrane region" description="Helical" evidence="1">
    <location>
        <begin position="77"/>
        <end position="97"/>
    </location>
</feature>
<feature type="transmembrane region" description="Helical" evidence="1">
    <location>
        <begin position="315"/>
        <end position="334"/>
    </location>
</feature>
<dbReference type="EMBL" id="BAABGZ010000076">
    <property type="protein sequence ID" value="GAA4366557.1"/>
    <property type="molecule type" value="Genomic_DNA"/>
</dbReference>
<feature type="transmembrane region" description="Helical" evidence="1">
    <location>
        <begin position="192"/>
        <end position="210"/>
    </location>
</feature>
<protein>
    <recommendedName>
        <fullName evidence="4">DUF2157 domain-containing protein</fullName>
    </recommendedName>
</protein>
<evidence type="ECO:0000313" key="2">
    <source>
        <dbReference type="EMBL" id="GAA4366557.1"/>
    </source>
</evidence>
<evidence type="ECO:0008006" key="4">
    <source>
        <dbReference type="Google" id="ProtNLM"/>
    </source>
</evidence>
<feature type="transmembrane region" description="Helical" evidence="1">
    <location>
        <begin position="266"/>
        <end position="284"/>
    </location>
</feature>
<accession>A0ABP8IQC2</accession>
<gene>
    <name evidence="2" type="ORF">GCM10023185_37780</name>
</gene>
<feature type="transmembrane region" description="Helical" evidence="1">
    <location>
        <begin position="109"/>
        <end position="129"/>
    </location>
</feature>